<protein>
    <submittedName>
        <fullName evidence="3">Nitric oxide reductase activation protein NorD</fullName>
    </submittedName>
</protein>
<dbReference type="PROSITE" id="PS50234">
    <property type="entry name" value="VWFA"/>
    <property type="match status" value="1"/>
</dbReference>
<dbReference type="OrthoDB" id="9758211at2"/>
<dbReference type="PANTHER" id="PTHR41248">
    <property type="entry name" value="NORD PROTEIN"/>
    <property type="match status" value="1"/>
</dbReference>
<evidence type="ECO:0000259" key="2">
    <source>
        <dbReference type="PROSITE" id="PS50234"/>
    </source>
</evidence>
<gene>
    <name evidence="3" type="ORF">Rumeso_01682</name>
</gene>
<keyword evidence="4" id="KW-1185">Reference proteome</keyword>
<sequence>MLHAALEMMEPEDFVGNLWHDWASRLAAPAQGTAEAAVTLEEMRTSVAVLFRALGGGGGVEIGPAPQTVAPQRRRLREQVAGLHPKEHRATFDGERLRLPPELAVFPTREMNRAAYLWCAALAAVTEPQDRPEDPLVADMVQLRAMQEAGWKLRELCPGLVPAADSLAAHLRQGRTASPGSATESAVEELALWVLGGPPPFHDRAQELLRKFDAAALAAPRGYAPLAAVPIWPRVERAAKGRSAALDAQEPGQGPQGLAIAGRKRGERKDQDQTTRRDTFILHRFEGILSWAESLNLARMTDDDTDDNAAKAAEDQDHITLSQHWKRAASRLRVSLDLAPQDAEHERLSDRFTYPEWNHRSRSYMPDHARVLESEAEVSATAATPDPRLAARVRRQFEALHPRRVTLPRQMDGAELDLDAVVASRAMIRATGQGSDRIHLASRATERDLAVALLVDCSRSTEAVTGERSVIDTARDSVAALAAGLDKVGDRLAVWGFCSLRRDRVFLHRCKGFGEPMSQAVAQRIGSLRPGHYTRLGAAIRHASAQLAKEGAQKRLLLVLTDGKPNDLDHYEGVHGIEDSRMAVREARALGQSVHGIVIDADGQDWFARIFGRGGFTLLPDPQRLPKALPDIYHGLTRES</sequence>
<evidence type="ECO:0000313" key="3">
    <source>
        <dbReference type="EMBL" id="EYD76724.1"/>
    </source>
</evidence>
<evidence type="ECO:0000313" key="4">
    <source>
        <dbReference type="Proteomes" id="UP000019666"/>
    </source>
</evidence>
<dbReference type="STRING" id="442562.Rumeso_01682"/>
<feature type="region of interest" description="Disordered" evidence="1">
    <location>
        <begin position="242"/>
        <end position="275"/>
    </location>
</feature>
<proteinExistence type="predicted"/>
<name>A0A017HSJ1_9RHOB</name>
<reference evidence="3 4" key="1">
    <citation type="submission" date="2013-02" db="EMBL/GenBank/DDBJ databases">
        <authorList>
            <person name="Fiebig A."/>
            <person name="Goeker M."/>
            <person name="Klenk H.-P.P."/>
        </authorList>
    </citation>
    <scope>NUCLEOTIDE SEQUENCE [LARGE SCALE GENOMIC DNA]</scope>
    <source>
        <strain evidence="3 4">DSM 19309</strain>
    </source>
</reference>
<dbReference type="Proteomes" id="UP000019666">
    <property type="component" value="Unassembled WGS sequence"/>
</dbReference>
<organism evidence="3 4">
    <name type="scientific">Rubellimicrobium mesophilum DSM 19309</name>
    <dbReference type="NCBI Taxonomy" id="442562"/>
    <lineage>
        <taxon>Bacteria</taxon>
        <taxon>Pseudomonadati</taxon>
        <taxon>Pseudomonadota</taxon>
        <taxon>Alphaproteobacteria</taxon>
        <taxon>Rhodobacterales</taxon>
        <taxon>Roseobacteraceae</taxon>
        <taxon>Rubellimicrobium</taxon>
    </lineage>
</organism>
<dbReference type="RefSeq" id="WP_037277222.1">
    <property type="nucleotide sequence ID" value="NZ_KK088521.1"/>
</dbReference>
<dbReference type="HOGENOM" id="CLU_024042_0_0_5"/>
<dbReference type="InterPro" id="IPR051928">
    <property type="entry name" value="NorD/CobT"/>
</dbReference>
<dbReference type="EMBL" id="AOSK01000041">
    <property type="protein sequence ID" value="EYD76724.1"/>
    <property type="molecule type" value="Genomic_DNA"/>
</dbReference>
<dbReference type="Pfam" id="PF00092">
    <property type="entry name" value="VWA"/>
    <property type="match status" value="1"/>
</dbReference>
<dbReference type="InterPro" id="IPR002035">
    <property type="entry name" value="VWF_A"/>
</dbReference>
<accession>A0A017HSJ1</accession>
<dbReference type="PATRIC" id="fig|442562.3.peg.1665"/>
<evidence type="ECO:0000256" key="1">
    <source>
        <dbReference type="SAM" id="MobiDB-lite"/>
    </source>
</evidence>
<dbReference type="SUPFAM" id="SSF53300">
    <property type="entry name" value="vWA-like"/>
    <property type="match status" value="1"/>
</dbReference>
<feature type="domain" description="VWFA" evidence="2">
    <location>
        <begin position="450"/>
        <end position="599"/>
    </location>
</feature>
<dbReference type="AlphaFoldDB" id="A0A017HSJ1"/>
<dbReference type="SMART" id="SM00327">
    <property type="entry name" value="VWA"/>
    <property type="match status" value="1"/>
</dbReference>
<dbReference type="PANTHER" id="PTHR41248:SF1">
    <property type="entry name" value="NORD PROTEIN"/>
    <property type="match status" value="1"/>
</dbReference>
<dbReference type="CDD" id="cd01454">
    <property type="entry name" value="vWA_norD_type"/>
    <property type="match status" value="1"/>
</dbReference>
<comment type="caution">
    <text evidence="3">The sequence shown here is derived from an EMBL/GenBank/DDBJ whole genome shotgun (WGS) entry which is preliminary data.</text>
</comment>
<dbReference type="Gene3D" id="3.40.50.410">
    <property type="entry name" value="von Willebrand factor, type A domain"/>
    <property type="match status" value="1"/>
</dbReference>
<dbReference type="InterPro" id="IPR036465">
    <property type="entry name" value="vWFA_dom_sf"/>
</dbReference>